<protein>
    <submittedName>
        <fullName evidence="2">Uncharacterized protein</fullName>
    </submittedName>
</protein>
<dbReference type="OrthoDB" id="9940137at2759"/>
<gene>
    <name evidence="2" type="ORF">Baya_1468</name>
</gene>
<proteinExistence type="predicted"/>
<feature type="region of interest" description="Disordered" evidence="1">
    <location>
        <begin position="448"/>
        <end position="471"/>
    </location>
</feature>
<name>A0A556TL66_BAGYA</name>
<accession>A0A556TL66</accession>
<organism evidence="2 3">
    <name type="scientific">Bagarius yarrelli</name>
    <name type="common">Goonch</name>
    <name type="synonym">Bagrus yarrelli</name>
    <dbReference type="NCBI Taxonomy" id="175774"/>
    <lineage>
        <taxon>Eukaryota</taxon>
        <taxon>Metazoa</taxon>
        <taxon>Chordata</taxon>
        <taxon>Craniata</taxon>
        <taxon>Vertebrata</taxon>
        <taxon>Euteleostomi</taxon>
        <taxon>Actinopterygii</taxon>
        <taxon>Neopterygii</taxon>
        <taxon>Teleostei</taxon>
        <taxon>Ostariophysi</taxon>
        <taxon>Siluriformes</taxon>
        <taxon>Sisoridae</taxon>
        <taxon>Sisorinae</taxon>
        <taxon>Bagarius</taxon>
    </lineage>
</organism>
<dbReference type="Proteomes" id="UP000319801">
    <property type="component" value="Unassembled WGS sequence"/>
</dbReference>
<evidence type="ECO:0000313" key="3">
    <source>
        <dbReference type="Proteomes" id="UP000319801"/>
    </source>
</evidence>
<sequence>MSNCGCGNKPELERFIEHQPKCEAVQIKESDKDMPKYAAEQEAVSSHVVTQGNTFSERLESANGSSIDAALFVVLNEVKQTNMMTAETKEYSADIKNEPQDQRDLEGPIVQLHGNLDKMENEAGPNLQISQKDSSFQNLSLEHSLYLNEEETRFQQIEEPSIDPKVRDDHPERLSDAILEHVENTCVGREILLQATYEVGSLEPPAKKRLRKRMVLENDDTTLIDQEEMSGPECSENAFEVLVLETNNAALIDEGRTEEVEIINKYALIKCTALMSDKVTTDESLKENSDVSNNSILDENNGTIIMHEKGTDEPIVFLGSTGIVETPRSSTMKKKVKMIPDEPSVAPAFSYQEIEAAICSEEPNCFRVKITNIEQDNELNRELEVLSEKHHHHADDKLEENPDEIATEVEVAQNAHFSSICAAVEKTKGSVITFKEMISAVPNGLEAHKSEVEEQHSPSLAASEKHHPDRPELCLDSPYINNTSILEVASTYKTRCAKGHSENDMFMIAVSDSAVSVGGDAEDAQVISEPLAPPTGQEDHIQNTDDTTVTPTVAEQQLCNPTLTPAHTELLQKTDMSPWLYSLTDSQIHEIALCMEQEDQPVPESSVQPEDATELVRGLIRELSSLKYET</sequence>
<reference evidence="2 3" key="1">
    <citation type="journal article" date="2019" name="Genome Biol. Evol.">
        <title>Whole-Genome Sequencing of the Giant Devil Catfish, Bagarius yarrelli.</title>
        <authorList>
            <person name="Jiang W."/>
            <person name="Lv Y."/>
            <person name="Cheng L."/>
            <person name="Yang K."/>
            <person name="Chao B."/>
            <person name="Wang X."/>
            <person name="Li Y."/>
            <person name="Pan X."/>
            <person name="You X."/>
            <person name="Zhang Y."/>
            <person name="Yang J."/>
            <person name="Li J."/>
            <person name="Zhang X."/>
            <person name="Liu S."/>
            <person name="Sun C."/>
            <person name="Yang J."/>
            <person name="Shi Q."/>
        </authorList>
    </citation>
    <scope>NUCLEOTIDE SEQUENCE [LARGE SCALE GENOMIC DNA]</scope>
    <source>
        <strain evidence="2">JWS20170419001</strain>
        <tissue evidence="2">Muscle</tissue>
    </source>
</reference>
<dbReference type="AlphaFoldDB" id="A0A556TL66"/>
<evidence type="ECO:0000256" key="1">
    <source>
        <dbReference type="SAM" id="MobiDB-lite"/>
    </source>
</evidence>
<evidence type="ECO:0000313" key="2">
    <source>
        <dbReference type="EMBL" id="TSK18088.1"/>
    </source>
</evidence>
<keyword evidence="3" id="KW-1185">Reference proteome</keyword>
<dbReference type="EMBL" id="VCAZ01000004">
    <property type="protein sequence ID" value="TSK18088.1"/>
    <property type="molecule type" value="Genomic_DNA"/>
</dbReference>
<comment type="caution">
    <text evidence="2">The sequence shown here is derived from an EMBL/GenBank/DDBJ whole genome shotgun (WGS) entry which is preliminary data.</text>
</comment>